<evidence type="ECO:0000256" key="1">
    <source>
        <dbReference type="ARBA" id="ARBA00022737"/>
    </source>
</evidence>
<feature type="repeat" description="ANK" evidence="3">
    <location>
        <begin position="60"/>
        <end position="82"/>
    </location>
</feature>
<protein>
    <recommendedName>
        <fullName evidence="6">Ankyrin</fullName>
    </recommendedName>
</protein>
<evidence type="ECO:0000313" key="4">
    <source>
        <dbReference type="EMBL" id="KAK7737909.1"/>
    </source>
</evidence>
<dbReference type="Pfam" id="PF12796">
    <property type="entry name" value="Ank_2"/>
    <property type="match status" value="1"/>
</dbReference>
<dbReference type="SUPFAM" id="SSF48403">
    <property type="entry name" value="Ankyrin repeat"/>
    <property type="match status" value="2"/>
</dbReference>
<dbReference type="PROSITE" id="PS50088">
    <property type="entry name" value="ANK_REPEAT"/>
    <property type="match status" value="2"/>
</dbReference>
<keyword evidence="2 3" id="KW-0040">ANK repeat</keyword>
<dbReference type="PANTHER" id="PTHR24189">
    <property type="entry name" value="MYOTROPHIN"/>
    <property type="match status" value="1"/>
</dbReference>
<dbReference type="SMART" id="SM00248">
    <property type="entry name" value="ANK"/>
    <property type="match status" value="5"/>
</dbReference>
<dbReference type="InterPro" id="IPR050745">
    <property type="entry name" value="Multifunctional_regulatory"/>
</dbReference>
<evidence type="ECO:0000313" key="5">
    <source>
        <dbReference type="Proteomes" id="UP001320245"/>
    </source>
</evidence>
<dbReference type="Gene3D" id="1.25.40.20">
    <property type="entry name" value="Ankyrin repeat-containing domain"/>
    <property type="match status" value="3"/>
</dbReference>
<evidence type="ECO:0008006" key="6">
    <source>
        <dbReference type="Google" id="ProtNLM"/>
    </source>
</evidence>
<comment type="caution">
    <text evidence="4">The sequence shown here is derived from an EMBL/GenBank/DDBJ whole genome shotgun (WGS) entry which is preliminary data.</text>
</comment>
<name>A0AAN9UBN1_9PEZI</name>
<dbReference type="AlphaFoldDB" id="A0AAN9UBN1"/>
<keyword evidence="1" id="KW-0677">Repeat</keyword>
<reference evidence="4 5" key="1">
    <citation type="journal article" date="2023" name="PLoS ONE">
        <title>Cytospora paraplurivora sp. nov. isolated from orchards with fruit tree decline syndrome in Ontario, Canada.</title>
        <authorList>
            <person name="Ilyukhin E."/>
            <person name="Nguyen H.D.T."/>
            <person name="Castle A.J."/>
            <person name="Ellouze W."/>
        </authorList>
    </citation>
    <scope>NUCLEOTIDE SEQUENCE [LARGE SCALE GENOMIC DNA]</scope>
    <source>
        <strain evidence="4 5">FDS-564</strain>
    </source>
</reference>
<proteinExistence type="predicted"/>
<accession>A0AAN9UBN1</accession>
<feature type="repeat" description="ANK" evidence="3">
    <location>
        <begin position="102"/>
        <end position="134"/>
    </location>
</feature>
<dbReference type="PROSITE" id="PS50297">
    <property type="entry name" value="ANK_REP_REGION"/>
    <property type="match status" value="2"/>
</dbReference>
<organism evidence="4 5">
    <name type="scientific">Cytospora paraplurivora</name>
    <dbReference type="NCBI Taxonomy" id="2898453"/>
    <lineage>
        <taxon>Eukaryota</taxon>
        <taxon>Fungi</taxon>
        <taxon>Dikarya</taxon>
        <taxon>Ascomycota</taxon>
        <taxon>Pezizomycotina</taxon>
        <taxon>Sordariomycetes</taxon>
        <taxon>Sordariomycetidae</taxon>
        <taxon>Diaporthales</taxon>
        <taxon>Cytosporaceae</taxon>
        <taxon>Cytospora</taxon>
    </lineage>
</organism>
<evidence type="ECO:0000256" key="3">
    <source>
        <dbReference type="PROSITE-ProRule" id="PRU00023"/>
    </source>
</evidence>
<dbReference type="EMBL" id="JAJSPL020000027">
    <property type="protein sequence ID" value="KAK7737909.1"/>
    <property type="molecule type" value="Genomic_DNA"/>
</dbReference>
<dbReference type="InterPro" id="IPR036770">
    <property type="entry name" value="Ankyrin_rpt-contain_sf"/>
</dbReference>
<sequence>MATNDYESRENTRWILDHTRDADGADEDGIRPLHLACMWSEHLVRELVKAGADPSAATLEGLTPLHLAARAREPNIIGILLSELRSRYDDRITLHLEAKDGLGRTPLHHACRSGRYESVSLLLAAGADPQVQDEAGLTPLGACTEFEDEQALWNGFKRASSWTRQNLHLHNKPQRFQPIIAGTKLHDELRPFVADGREMRKMLQVIRTESRERRGGYSWVDKPRPLYIESDQDTARLEEILRILLESARRNGTSHLEAMSVEVSRCIRLCEAGTRAYTRLCLESLGRELDAALVAVRGPSPDVSVEKELGIDQDLELLGTIPRTDNFLVEGYIDLDVVQHLLRLREYDVVRRLLCGEDTCSSTKKAIEAARILRFLAFHGYHDLLLRIVESTNSPDYTLAEKAEPTDSLLFTACQRPLPNMEVVRLIIDKLHDDIDAQSRTDEDYIDQDRWSGPFDDAQEWSRELGDPFYGKNTPLHELAQGRHWWHVAQGIPHLLSSGARVDICNEGGMTPLDVAKEKALYDRTVFAKDAVRALGGVPDENRPVEVMYKRTRAPQIPRTFEAV</sequence>
<gene>
    <name evidence="4" type="ORF">SLS53_006287</name>
</gene>
<dbReference type="Proteomes" id="UP001320245">
    <property type="component" value="Unassembled WGS sequence"/>
</dbReference>
<keyword evidence="5" id="KW-1185">Reference proteome</keyword>
<dbReference type="InterPro" id="IPR002110">
    <property type="entry name" value="Ankyrin_rpt"/>
</dbReference>
<evidence type="ECO:0000256" key="2">
    <source>
        <dbReference type="ARBA" id="ARBA00023043"/>
    </source>
</evidence>